<feature type="domain" description="NAD-dependent epimerase/dehydratase" evidence="2">
    <location>
        <begin position="4"/>
        <end position="214"/>
    </location>
</feature>
<dbReference type="Proteomes" id="UP000676506">
    <property type="component" value="Chromosome 1"/>
</dbReference>
<dbReference type="EMBL" id="CP072648">
    <property type="protein sequence ID" value="QUW01850.1"/>
    <property type="molecule type" value="Genomic_DNA"/>
</dbReference>
<dbReference type="PANTHER" id="PTHR43000">
    <property type="entry name" value="DTDP-D-GLUCOSE 4,6-DEHYDRATASE-RELATED"/>
    <property type="match status" value="1"/>
</dbReference>
<accession>A0ABX8B8H1</accession>
<evidence type="ECO:0000256" key="1">
    <source>
        <dbReference type="ARBA" id="ARBA00007637"/>
    </source>
</evidence>
<dbReference type="Gene3D" id="3.40.50.720">
    <property type="entry name" value="NAD(P)-binding Rossmann-like Domain"/>
    <property type="match status" value="1"/>
</dbReference>
<name>A0ABX8B8H1_9BACT</name>
<dbReference type="RefSeq" id="WP_211427742.1">
    <property type="nucleotide sequence ID" value="NZ_CP072648.1"/>
</dbReference>
<gene>
    <name evidence="3" type="ORF">J8C06_05565</name>
</gene>
<reference evidence="3 4" key="1">
    <citation type="submission" date="2021-03" db="EMBL/GenBank/DDBJ databases">
        <title>Genomic and phenotypic characterization of Chloracidobacterium isolates provides evidence for multiple species.</title>
        <authorList>
            <person name="Saini M.K."/>
            <person name="Costas A.M.G."/>
            <person name="Tank M."/>
            <person name="Bryant D.A."/>
        </authorList>
    </citation>
    <scope>NUCLEOTIDE SEQUENCE [LARGE SCALE GENOMIC DNA]</scope>
    <source>
        <strain evidence="3 4">BV2-C</strain>
    </source>
</reference>
<protein>
    <submittedName>
        <fullName evidence="3">NAD(P)-dependent oxidoreductase</fullName>
    </submittedName>
</protein>
<dbReference type="InterPro" id="IPR001509">
    <property type="entry name" value="Epimerase_deHydtase"/>
</dbReference>
<keyword evidence="4" id="KW-1185">Reference proteome</keyword>
<comment type="similarity">
    <text evidence="1">Belongs to the NAD(P)-dependent epimerase/dehydratase family.</text>
</comment>
<organism evidence="3 4">
    <name type="scientific">Chloracidobacterium validum</name>
    <dbReference type="NCBI Taxonomy" id="2821543"/>
    <lineage>
        <taxon>Bacteria</taxon>
        <taxon>Pseudomonadati</taxon>
        <taxon>Acidobacteriota</taxon>
        <taxon>Terriglobia</taxon>
        <taxon>Terriglobales</taxon>
        <taxon>Acidobacteriaceae</taxon>
        <taxon>Chloracidobacterium</taxon>
    </lineage>
</organism>
<evidence type="ECO:0000313" key="3">
    <source>
        <dbReference type="EMBL" id="QUW01850.1"/>
    </source>
</evidence>
<evidence type="ECO:0000259" key="2">
    <source>
        <dbReference type="Pfam" id="PF01370"/>
    </source>
</evidence>
<sequence>MMDWLVTGGTGYLGTHLVTLLGATPAGRRVQSGLFEPRLADLLRSHRCIVHLAAHVSKSADAAMTCFEINSDGTRWLCAQLTAGQTLILASTKDVYGAHAENHTCVSEACPTTLNGQSAYAWSKWLAEEYARFYAAQRGFRLFILRLSTIFAPPTPGNPGGLVSSFARAIRAGQPLTLRWQGQQVRDLLPVSELARVIRACAASSLTSETFNIGGGSGYALTFAELAHRIGQSQGYIPQLNLTDAEPSPDDQRRYVSDLTRAGDKLGWAPGFDLDAALAQA</sequence>
<evidence type="ECO:0000313" key="4">
    <source>
        <dbReference type="Proteomes" id="UP000676506"/>
    </source>
</evidence>
<dbReference type="InterPro" id="IPR036291">
    <property type="entry name" value="NAD(P)-bd_dom_sf"/>
</dbReference>
<dbReference type="SUPFAM" id="SSF51735">
    <property type="entry name" value="NAD(P)-binding Rossmann-fold domains"/>
    <property type="match status" value="1"/>
</dbReference>
<dbReference type="Pfam" id="PF01370">
    <property type="entry name" value="Epimerase"/>
    <property type="match status" value="1"/>
</dbReference>
<proteinExistence type="inferred from homology"/>